<dbReference type="SUPFAM" id="SSF51069">
    <property type="entry name" value="Carbonic anhydrase"/>
    <property type="match status" value="1"/>
</dbReference>
<evidence type="ECO:0000256" key="2">
    <source>
        <dbReference type="SAM" id="Phobius"/>
    </source>
</evidence>
<dbReference type="GO" id="GO:0008270">
    <property type="term" value="F:zinc ion binding"/>
    <property type="evidence" value="ECO:0007669"/>
    <property type="project" value="InterPro"/>
</dbReference>
<evidence type="ECO:0000256" key="3">
    <source>
        <dbReference type="SAM" id="SignalP"/>
    </source>
</evidence>
<evidence type="ECO:0000313" key="6">
    <source>
        <dbReference type="Proteomes" id="UP000289886"/>
    </source>
</evidence>
<feature type="chain" id="PRO_5019366895" evidence="3">
    <location>
        <begin position="29"/>
        <end position="195"/>
    </location>
</feature>
<dbReference type="PANTHER" id="PTHR18952">
    <property type="entry name" value="CARBONIC ANHYDRASE"/>
    <property type="match status" value="1"/>
</dbReference>
<dbReference type="InterPro" id="IPR036398">
    <property type="entry name" value="CA_dom_sf"/>
</dbReference>
<dbReference type="PANTHER" id="PTHR18952:SF84">
    <property type="entry name" value="CARBONIC ANHYDRASE 14"/>
    <property type="match status" value="1"/>
</dbReference>
<dbReference type="Proteomes" id="UP000289886">
    <property type="component" value="Unassembled WGS sequence"/>
</dbReference>
<dbReference type="Pfam" id="PF00194">
    <property type="entry name" value="Carb_anhydrase"/>
    <property type="match status" value="1"/>
</dbReference>
<organism evidence="5 6">
    <name type="scientific">Acipenser ruthenus</name>
    <name type="common">Sterlet sturgeon</name>
    <dbReference type="NCBI Taxonomy" id="7906"/>
    <lineage>
        <taxon>Eukaryota</taxon>
        <taxon>Metazoa</taxon>
        <taxon>Chordata</taxon>
        <taxon>Craniata</taxon>
        <taxon>Vertebrata</taxon>
        <taxon>Euteleostomi</taxon>
        <taxon>Actinopterygii</taxon>
        <taxon>Chondrostei</taxon>
        <taxon>Acipenseriformes</taxon>
        <taxon>Acipenseridae</taxon>
        <taxon>Acipenser</taxon>
    </lineage>
</organism>
<evidence type="ECO:0000256" key="1">
    <source>
        <dbReference type="ARBA" id="ARBA00010718"/>
    </source>
</evidence>
<feature type="signal peptide" evidence="3">
    <location>
        <begin position="1"/>
        <end position="28"/>
    </location>
</feature>
<dbReference type="PROSITE" id="PS51144">
    <property type="entry name" value="ALPHA_CA_2"/>
    <property type="match status" value="1"/>
</dbReference>
<dbReference type="EMBL" id="SCEB01009093">
    <property type="protein sequence ID" value="RXM91355.1"/>
    <property type="molecule type" value="Genomic_DNA"/>
</dbReference>
<feature type="domain" description="Alpha-carbonic anhydrase" evidence="4">
    <location>
        <begin position="24"/>
        <end position="195"/>
    </location>
</feature>
<evidence type="ECO:0000313" key="5">
    <source>
        <dbReference type="EMBL" id="RXM91355.1"/>
    </source>
</evidence>
<keyword evidence="2" id="KW-0812">Transmembrane</keyword>
<dbReference type="InterPro" id="IPR001148">
    <property type="entry name" value="CA_dom"/>
</dbReference>
<dbReference type="AlphaFoldDB" id="A0A444UT52"/>
<keyword evidence="2" id="KW-1133">Transmembrane helix</keyword>
<sequence>MSPDCGVAFLRSLFLLLVCGGGVDEIQADESHGQSQWPELFPHCGGLSQSPVNIDTACVKLDPSLRPVEPQGYSTLSSDFFTLENNGHSVQMSLPSSMSLSQRFTAVQLHLHWGSRGNGAGSEHLINWQASLAEVGETIAVIAGILFGALGIIITAHFIIKSIRSKKHEEPKQEVVYKTSNLEEEAVQQLEQQQP</sequence>
<reference evidence="5 6" key="1">
    <citation type="submission" date="2019-01" db="EMBL/GenBank/DDBJ databases">
        <title>Draft Genome and Complete Hox-Cluster Characterization of the Sterlet Sturgeon (Acipenser ruthenus).</title>
        <authorList>
            <person name="Wei Q."/>
        </authorList>
    </citation>
    <scope>NUCLEOTIDE SEQUENCE [LARGE SCALE GENOMIC DNA]</scope>
    <source>
        <strain evidence="5">WHYD16114868_AA</strain>
        <tissue evidence="5">Blood</tissue>
    </source>
</reference>
<protein>
    <submittedName>
        <fullName evidence="5">Carbonic anhydrase 14</fullName>
    </submittedName>
</protein>
<feature type="transmembrane region" description="Helical" evidence="2">
    <location>
        <begin position="139"/>
        <end position="160"/>
    </location>
</feature>
<accession>A0A444UT52</accession>
<comment type="caution">
    <text evidence="5">The sequence shown here is derived from an EMBL/GenBank/DDBJ whole genome shotgun (WGS) entry which is preliminary data.</text>
</comment>
<gene>
    <name evidence="5" type="ORF">EOD39_21264</name>
</gene>
<proteinExistence type="inferred from homology"/>
<dbReference type="GO" id="GO:0004089">
    <property type="term" value="F:carbonate dehydratase activity"/>
    <property type="evidence" value="ECO:0007669"/>
    <property type="project" value="InterPro"/>
</dbReference>
<dbReference type="GO" id="GO:0005886">
    <property type="term" value="C:plasma membrane"/>
    <property type="evidence" value="ECO:0007669"/>
    <property type="project" value="TreeGrafter"/>
</dbReference>
<dbReference type="Gene3D" id="3.10.200.10">
    <property type="entry name" value="Alpha carbonic anhydrase"/>
    <property type="match status" value="1"/>
</dbReference>
<keyword evidence="3" id="KW-0732">Signal</keyword>
<dbReference type="SMART" id="SM01057">
    <property type="entry name" value="Carb_anhydrase"/>
    <property type="match status" value="1"/>
</dbReference>
<dbReference type="InterPro" id="IPR023561">
    <property type="entry name" value="Carbonic_anhydrase_a-class"/>
</dbReference>
<keyword evidence="6" id="KW-1185">Reference proteome</keyword>
<keyword evidence="2" id="KW-0472">Membrane</keyword>
<comment type="similarity">
    <text evidence="1">Belongs to the alpha-carbonic anhydrase family.</text>
</comment>
<evidence type="ECO:0000259" key="4">
    <source>
        <dbReference type="PROSITE" id="PS51144"/>
    </source>
</evidence>
<name>A0A444UT52_ACIRT</name>